<feature type="disulfide bond" evidence="8">
    <location>
        <begin position="1063"/>
        <end position="1073"/>
    </location>
</feature>
<feature type="disulfide bond" evidence="8">
    <location>
        <begin position="1769"/>
        <end position="1778"/>
    </location>
</feature>
<dbReference type="PROSITE" id="PS00022">
    <property type="entry name" value="EGF_1"/>
    <property type="match status" value="33"/>
</dbReference>
<feature type="disulfide bond" evidence="8">
    <location>
        <begin position="234"/>
        <end position="243"/>
    </location>
</feature>
<dbReference type="Gene3D" id="2.10.25.10">
    <property type="entry name" value="Laminin"/>
    <property type="match status" value="33"/>
</dbReference>
<feature type="disulfide bond" evidence="8">
    <location>
        <begin position="377"/>
        <end position="394"/>
    </location>
</feature>
<dbReference type="InterPro" id="IPR001881">
    <property type="entry name" value="EGF-like_Ca-bd_dom"/>
</dbReference>
<comment type="caution">
    <text evidence="11">The sequence shown here is derived from an EMBL/GenBank/DDBJ whole genome shotgun (WGS) entry which is preliminary data.</text>
</comment>
<dbReference type="Pfam" id="PF00008">
    <property type="entry name" value="EGF"/>
    <property type="match status" value="19"/>
</dbReference>
<feature type="disulfide bond" evidence="8">
    <location>
        <begin position="320"/>
        <end position="329"/>
    </location>
</feature>
<feature type="domain" description="EGF-like" evidence="10">
    <location>
        <begin position="368"/>
        <end position="406"/>
    </location>
</feature>
<evidence type="ECO:0000259" key="10">
    <source>
        <dbReference type="PROSITE" id="PS50026"/>
    </source>
</evidence>
<dbReference type="FunFam" id="2.10.25.10:FF:000321">
    <property type="entry name" value="Protein delta homolog 1"/>
    <property type="match status" value="1"/>
</dbReference>
<feature type="domain" description="EGF-like" evidence="10">
    <location>
        <begin position="556"/>
        <end position="592"/>
    </location>
</feature>
<feature type="domain" description="EGF-like" evidence="10">
    <location>
        <begin position="208"/>
        <end position="244"/>
    </location>
</feature>
<dbReference type="PROSITE" id="PS01186">
    <property type="entry name" value="EGF_2"/>
    <property type="match status" value="13"/>
</dbReference>
<evidence type="ECO:0000256" key="6">
    <source>
        <dbReference type="ARBA" id="ARBA00023157"/>
    </source>
</evidence>
<feature type="domain" description="EGF-like" evidence="10">
    <location>
        <begin position="668"/>
        <end position="705"/>
    </location>
</feature>
<dbReference type="CDD" id="cd00110">
    <property type="entry name" value="LamG"/>
    <property type="match status" value="2"/>
</dbReference>
<feature type="domain" description="EGF-like" evidence="10">
    <location>
        <begin position="893"/>
        <end position="929"/>
    </location>
</feature>
<feature type="disulfide bond" evidence="8">
    <location>
        <begin position="995"/>
        <end position="1004"/>
    </location>
</feature>
<proteinExistence type="predicted"/>
<comment type="caution">
    <text evidence="8">Lacks conserved residue(s) required for the propagation of feature annotation.</text>
</comment>
<name>A0AAD9P0V3_RIDPI</name>
<feature type="domain" description="EGF-like" evidence="10">
    <location>
        <begin position="593"/>
        <end position="630"/>
    </location>
</feature>
<keyword evidence="6 8" id="KW-1015">Disulfide bond</keyword>
<keyword evidence="2" id="KW-0964">Secreted</keyword>
<feature type="domain" description="EGF-like" evidence="10">
    <location>
        <begin position="331"/>
        <end position="367"/>
    </location>
</feature>
<feature type="domain" description="EGF-like" evidence="10">
    <location>
        <begin position="519"/>
        <end position="555"/>
    </location>
</feature>
<protein>
    <submittedName>
        <fullName evidence="11">Uncharacterized protein</fullName>
    </submittedName>
</protein>
<dbReference type="Pfam" id="PF02210">
    <property type="entry name" value="Laminin_G_2"/>
    <property type="match status" value="2"/>
</dbReference>
<feature type="domain" description="EGF-like" evidence="10">
    <location>
        <begin position="140"/>
        <end position="178"/>
    </location>
</feature>
<dbReference type="FunFam" id="2.10.25.10:FF:000095">
    <property type="entry name" value="Notch, isoform B"/>
    <property type="match status" value="2"/>
</dbReference>
<feature type="disulfide bond" evidence="8">
    <location>
        <begin position="957"/>
        <end position="966"/>
    </location>
</feature>
<feature type="domain" description="EGF-like" evidence="10">
    <location>
        <begin position="445"/>
        <end position="481"/>
    </location>
</feature>
<feature type="domain" description="Laminin G" evidence="9">
    <location>
        <begin position="1530"/>
        <end position="1714"/>
    </location>
</feature>
<feature type="disulfide bond" evidence="8">
    <location>
        <begin position="508"/>
        <end position="517"/>
    </location>
</feature>
<feature type="disulfide bond" evidence="8">
    <location>
        <begin position="1201"/>
        <end position="1210"/>
    </location>
</feature>
<dbReference type="Gene3D" id="2.60.120.200">
    <property type="match status" value="3"/>
</dbReference>
<dbReference type="InterPro" id="IPR000742">
    <property type="entry name" value="EGF"/>
</dbReference>
<feature type="disulfide bond" evidence="8">
    <location>
        <begin position="657"/>
        <end position="666"/>
    </location>
</feature>
<feature type="disulfide bond" evidence="8">
    <location>
        <begin position="862"/>
        <end position="879"/>
    </location>
</feature>
<feature type="disulfide bond" evidence="8">
    <location>
        <begin position="582"/>
        <end position="591"/>
    </location>
</feature>
<keyword evidence="7" id="KW-0325">Glycoprotein</keyword>
<feature type="disulfide bond" evidence="8">
    <location>
        <begin position="841"/>
        <end position="850"/>
    </location>
</feature>
<feature type="domain" description="EGF-like" evidence="10">
    <location>
        <begin position="1254"/>
        <end position="1290"/>
    </location>
</feature>
<dbReference type="FunFam" id="2.10.25.10:FF:000012">
    <property type="entry name" value="Delta-like protein"/>
    <property type="match status" value="2"/>
</dbReference>
<feature type="disulfide bond" evidence="8">
    <location>
        <begin position="1047"/>
        <end position="1056"/>
    </location>
</feature>
<feature type="disulfide bond" evidence="8">
    <location>
        <begin position="620"/>
        <end position="629"/>
    </location>
</feature>
<feature type="domain" description="EGF-like" evidence="10">
    <location>
        <begin position="102"/>
        <end position="138"/>
    </location>
</feature>
<dbReference type="SMART" id="SM00179">
    <property type="entry name" value="EGF_CA"/>
    <property type="match status" value="30"/>
</dbReference>
<dbReference type="InterPro" id="IPR013320">
    <property type="entry name" value="ConA-like_dom_sf"/>
</dbReference>
<dbReference type="GO" id="GO:0007219">
    <property type="term" value="P:Notch signaling pathway"/>
    <property type="evidence" value="ECO:0007669"/>
    <property type="project" value="TreeGrafter"/>
</dbReference>
<evidence type="ECO:0000259" key="9">
    <source>
        <dbReference type="PROSITE" id="PS50025"/>
    </source>
</evidence>
<feature type="disulfide bond" evidence="8">
    <location>
        <begin position="168"/>
        <end position="177"/>
    </location>
</feature>
<feature type="disulfide bond" evidence="8">
    <location>
        <begin position="1162"/>
        <end position="1171"/>
    </location>
</feature>
<feature type="disulfide bond" evidence="8">
    <location>
        <begin position="1243"/>
        <end position="1252"/>
    </location>
</feature>
<feature type="disulfide bond" evidence="8">
    <location>
        <begin position="1514"/>
        <end position="1523"/>
    </location>
</feature>
<feature type="disulfide bond" evidence="8">
    <location>
        <begin position="881"/>
        <end position="890"/>
    </location>
</feature>
<dbReference type="PROSITE" id="PS50026">
    <property type="entry name" value="EGF_3"/>
    <property type="match status" value="35"/>
</dbReference>
<keyword evidence="3 8" id="KW-0245">EGF-like domain</keyword>
<evidence type="ECO:0000256" key="1">
    <source>
        <dbReference type="ARBA" id="ARBA00004613"/>
    </source>
</evidence>
<dbReference type="SMART" id="SM00181">
    <property type="entry name" value="EGF"/>
    <property type="match status" value="35"/>
</dbReference>
<dbReference type="InterPro" id="IPR013032">
    <property type="entry name" value="EGF-like_CS"/>
</dbReference>
<dbReference type="PANTHER" id="PTHR12916">
    <property type="entry name" value="CYTOCHROME C OXIDASE POLYPEPTIDE VIC-2"/>
    <property type="match status" value="1"/>
</dbReference>
<feature type="disulfide bond" evidence="8">
    <location>
        <begin position="357"/>
        <end position="366"/>
    </location>
</feature>
<feature type="domain" description="EGF-like" evidence="10">
    <location>
        <begin position="294"/>
        <end position="330"/>
    </location>
</feature>
<dbReference type="Pfam" id="PF12661">
    <property type="entry name" value="hEGF"/>
    <property type="match status" value="3"/>
</dbReference>
<dbReference type="GO" id="GO:0007399">
    <property type="term" value="P:nervous system development"/>
    <property type="evidence" value="ECO:0007669"/>
    <property type="project" value="UniProtKB-ARBA"/>
</dbReference>
<feature type="domain" description="Laminin G" evidence="9">
    <location>
        <begin position="1784"/>
        <end position="1963"/>
    </location>
</feature>
<feature type="domain" description="EGF-like" evidence="10">
    <location>
        <begin position="1134"/>
        <end position="1172"/>
    </location>
</feature>
<sequence>MELVDDVTTTVSANIPSHTTMSPATTDAPLDDMTFDVITTSRGEVMSSSRPGSSSYRMMMESTTTPIDVDVTSTAAFDVNKIEDQFRCFCKSGFTGRQCNMEVDECASQPCVNGASCHDVINGFTCECPPGFTGTRCDIDVNECESMPCDTTDGSRCIDRVDGYRCDCVTSRAGSHCERRQLCQGASTAGELSCYCLPGFTGHFCETNLDDCSTSPCGIHGRCVDSVQSYQCLCQTGHTGVHCEATIDPCEPNPCHNEGYCCRQGKGWCTTRLPKPHFECYCASGYAGSLCERKLNPCSPDPCVHGGLCNMVLGGYLCTCPLIFTGVHCEVPIPCASQPCLNEATCREQNETFECECSAIFHGRYCENIAACLSQPCQNGATCILLERGATYRCECDPAWSGDLCATFLSCSSEPCLNAGTCADLEQSDYQCTCLSNFTGGTCETFLPCVGDPCLNGGTCHVRGVTYLCECPFDHTGPQCDTFLPCASDPCQNSGQCMAVDGQFQCTCTHSYNGDLCETYIPCSSSPCYNNGTCTDVDSMFHCDCSVSYTGVTCERFLPCALTPCQHNGRCIAINDTFTCVCTPAFTGTHCQYFRACTSGPCRNGGSCTDHPTGGFGCTCSSLYTGLLCETAVICSPNPCSNGGVCIGSGETFTCDCPTLYKGPRCEIYDKCSEQPCHNGGICVLEYTGEYRCQCTPAYTGRHCDAYLYCSNAPCVNGAACIEITDGYACNCSSVFGGHNCEVPLPCGSNPCQHGGACLTSGATYTCQCAIGFNGTFCEVVLPCASNPCVMGECVDAGGTYRCNCGDKYTGPRCEMLLLCDQTTCVNGECKQLDNTTVCACHTGYIGTFCDHKVQPCDSGPCKNGATCRNEVDKGQFVCECPPMFSGSHCEVRMTACDSSPCANNGHCVDVESTFVCTCQHPYTGARCESKEGLCDSEPCHNNGRCMEDGHNITCLCRPPFTGVLCDDEVRSCESSPCQHDGTCHSDILGVFCTCSHNYEGIFCQLRKGTGTSRPYAAVCFVGVCLPSPCLHKGICWQVKELAACDCTKGWKGRFCEDPVVGCNPNPCYKGNCVEGSQGQFQCACPPGWLGSRCQTRNPCRPSLCQHGGTCVATEHGFHCVCSASYTGKTCENALPACISLPCLNGAQCYDGGSTTAYSCFCAAGYTGQTCDVNINDCADNRKCQHNATCVDLINGFRCKCTVGFSGAFCSMRDNCLTTPCYGGATCVNVPNHEYGTDFSCVCPALYSGAICQQYDFCSSQPCRNRATCTNKPTGFRCICTSQYTGTICEQEIVGCRGVTCSGHGVCVPEGIYGHTCHCATGYSGQDCATAVCASQPCLHDGLCHMTDGGRGYVCECVTGWAGLNCETVDGTASLTSLDMSLWAQEGTGLIFYSWSGVLTLRGPAISLEAWVTIQVNRNGQDVTLTSDGKPFTGRTPGTKSGLKLTSDLWVGGVNSSVHLPGEFGAAHPALLPWVTAIGTQDVSSCPHNLCVGVPCHNGGLCQLVSRVQFICLCRLGYTGETCQTVSQAPEIASFTAQSYLMVTDILHSPQELSVTMRIRAADRNGLILFNSEGNDFIAIYLQDRHVVMTYDLGSGVAVMTSEPLSLDQWHTVAVTLVQRWATLQVDSGHINRTVSPGPSTQLQTARVTYLGGVAETVRLPQALPLTTGFNGCMRRVTLQGNPFRLSTATGGYGIVPCYVPPCDDHRCTSGSTCRPDVTASDGYVCICPFGVTGALCDLTVCEALPVHQRCQNAGSCIVDSRGKAKCICPLPYTGVTCTEDLHFTVAAFSRNSYLTYPSALFIRNSSFGLEIVFRSSESDGLLLWVGKLLGDFLSLSLSHGKLEFRMDVGGGMGEISCAVTQVEDGQWIQVKLLQSLSQMTMEVTDDKGVKKVYNYGLSPGSDTQLDVSDTHLYVGGMSPDVSSVKTGLTGCVAQLRAAKSLHRWTTLNLQQDAIGGVGISSCAL</sequence>
<feature type="domain" description="EGF-like" evidence="10">
    <location>
        <begin position="1487"/>
        <end position="1524"/>
    </location>
</feature>
<dbReference type="GO" id="GO:0005509">
    <property type="term" value="F:calcium ion binding"/>
    <property type="evidence" value="ECO:0007669"/>
    <property type="project" value="InterPro"/>
</dbReference>
<feature type="domain" description="EGF-like" evidence="10">
    <location>
        <begin position="246"/>
        <end position="292"/>
    </location>
</feature>
<feature type="disulfide bond" evidence="8">
    <location>
        <begin position="820"/>
        <end position="830"/>
    </location>
</feature>
<feature type="domain" description="EGF-like" evidence="10">
    <location>
        <begin position="1096"/>
        <end position="1132"/>
    </location>
</feature>
<feature type="domain" description="EGF-like" evidence="10">
    <location>
        <begin position="1212"/>
        <end position="1253"/>
    </location>
</feature>
<accession>A0AAD9P0V3</accession>
<feature type="disulfide bond" evidence="8">
    <location>
        <begin position="1085"/>
        <end position="1094"/>
    </location>
</feature>
<dbReference type="PROSITE" id="PS00010">
    <property type="entry name" value="ASX_HYDROXYL"/>
    <property type="match status" value="8"/>
</dbReference>
<keyword evidence="4" id="KW-0732">Signal</keyword>
<feature type="disulfide bond" evidence="8">
    <location>
        <begin position="1143"/>
        <end position="1160"/>
    </location>
</feature>
<feature type="disulfide bond" evidence="8">
    <location>
        <begin position="805"/>
        <end position="814"/>
    </location>
</feature>
<dbReference type="SUPFAM" id="SSF57196">
    <property type="entry name" value="EGF/Laminin"/>
    <property type="match status" value="29"/>
</dbReference>
<feature type="disulfide bond" evidence="8">
    <location>
        <begin position="128"/>
        <end position="137"/>
    </location>
</feature>
<feature type="domain" description="EGF-like" evidence="10">
    <location>
        <begin position="1174"/>
        <end position="1211"/>
    </location>
</feature>
<dbReference type="FunFam" id="2.10.25.10:FF:000472">
    <property type="entry name" value="Uncharacterized protein, isoform A"/>
    <property type="match status" value="3"/>
</dbReference>
<gene>
    <name evidence="11" type="ORF">NP493_214g01007</name>
</gene>
<feature type="disulfide bond" evidence="8">
    <location>
        <begin position="149"/>
        <end position="166"/>
    </location>
</feature>
<organism evidence="11 12">
    <name type="scientific">Ridgeia piscesae</name>
    <name type="common">Tubeworm</name>
    <dbReference type="NCBI Taxonomy" id="27915"/>
    <lineage>
        <taxon>Eukaryota</taxon>
        <taxon>Metazoa</taxon>
        <taxon>Spiralia</taxon>
        <taxon>Lophotrochozoa</taxon>
        <taxon>Annelida</taxon>
        <taxon>Polychaeta</taxon>
        <taxon>Sedentaria</taxon>
        <taxon>Canalipalpata</taxon>
        <taxon>Sabellida</taxon>
        <taxon>Siboglinidae</taxon>
        <taxon>Ridgeia</taxon>
    </lineage>
</organism>
<feature type="domain" description="EGF-like" evidence="10">
    <location>
        <begin position="1292"/>
        <end position="1326"/>
    </location>
</feature>
<dbReference type="GO" id="GO:0005576">
    <property type="term" value="C:extracellular region"/>
    <property type="evidence" value="ECO:0007669"/>
    <property type="project" value="UniProtKB-SubCell"/>
</dbReference>
<evidence type="ECO:0000313" key="12">
    <source>
        <dbReference type="Proteomes" id="UP001209878"/>
    </source>
</evidence>
<dbReference type="PROSITE" id="PS50025">
    <property type="entry name" value="LAM_G_DOMAIN"/>
    <property type="match status" value="2"/>
</dbReference>
<evidence type="ECO:0000256" key="7">
    <source>
        <dbReference type="ARBA" id="ARBA00023180"/>
    </source>
</evidence>
<feature type="domain" description="EGF-like" evidence="10">
    <location>
        <begin position="631"/>
        <end position="667"/>
    </location>
</feature>
<feature type="disulfide bond" evidence="8">
    <location>
        <begin position="1280"/>
        <end position="1289"/>
    </location>
</feature>
<feature type="domain" description="EGF-like" evidence="10">
    <location>
        <begin position="853"/>
        <end position="891"/>
    </location>
</feature>
<feature type="disulfide bond" evidence="8">
    <location>
        <begin position="784"/>
        <end position="794"/>
    </location>
</feature>
<dbReference type="Proteomes" id="UP001209878">
    <property type="component" value="Unassembled WGS sequence"/>
</dbReference>
<dbReference type="SMART" id="SM00282">
    <property type="entry name" value="LamG"/>
    <property type="match status" value="2"/>
</dbReference>
<feature type="disulfide bond" evidence="8">
    <location>
        <begin position="1357"/>
        <end position="1366"/>
    </location>
</feature>
<feature type="disulfide bond" evidence="8">
    <location>
        <begin position="471"/>
        <end position="480"/>
    </location>
</feature>
<feature type="domain" description="EGF-like" evidence="10">
    <location>
        <begin position="706"/>
        <end position="742"/>
    </location>
</feature>
<feature type="domain" description="EGF-like" evidence="10">
    <location>
        <begin position="931"/>
        <end position="967"/>
    </location>
</feature>
<feature type="disulfide bond" evidence="8">
    <location>
        <begin position="695"/>
        <end position="704"/>
    </location>
</feature>
<feature type="domain" description="EGF-like" evidence="10">
    <location>
        <begin position="780"/>
        <end position="815"/>
    </location>
</feature>
<feature type="disulfide bond" evidence="8">
    <location>
        <begin position="919"/>
        <end position="928"/>
    </location>
</feature>
<feature type="disulfide bond" evidence="8">
    <location>
        <begin position="1338"/>
        <end position="1355"/>
    </location>
</feature>
<feature type="disulfide bond" evidence="8">
    <location>
        <begin position="1728"/>
        <end position="1737"/>
    </location>
</feature>
<evidence type="ECO:0000256" key="2">
    <source>
        <dbReference type="ARBA" id="ARBA00022525"/>
    </source>
</evidence>
<feature type="domain" description="EGF-like" evidence="10">
    <location>
        <begin position="407"/>
        <end position="444"/>
    </location>
</feature>
<evidence type="ECO:0000256" key="5">
    <source>
        <dbReference type="ARBA" id="ARBA00022737"/>
    </source>
</evidence>
<dbReference type="InterPro" id="IPR000152">
    <property type="entry name" value="EGF-type_Asp/Asn_hydroxyl_site"/>
</dbReference>
<feature type="domain" description="EGF-like" evidence="10">
    <location>
        <begin position="1059"/>
        <end position="1095"/>
    </location>
</feature>
<feature type="domain" description="EGF-like" evidence="10">
    <location>
        <begin position="1021"/>
        <end position="1057"/>
    </location>
</feature>
<dbReference type="InterPro" id="IPR001791">
    <property type="entry name" value="Laminin_G"/>
</dbReference>
<evidence type="ECO:0000256" key="8">
    <source>
        <dbReference type="PROSITE-ProRule" id="PRU00076"/>
    </source>
</evidence>
<evidence type="ECO:0000256" key="3">
    <source>
        <dbReference type="ARBA" id="ARBA00022536"/>
    </source>
</evidence>
<keyword evidence="5" id="KW-0677">Repeat</keyword>
<dbReference type="InterPro" id="IPR018097">
    <property type="entry name" value="EGF_Ca-bd_CS"/>
</dbReference>
<feature type="domain" description="EGF-like" evidence="10">
    <location>
        <begin position="1329"/>
        <end position="1367"/>
    </location>
</feature>
<feature type="disulfide bond" evidence="8">
    <location>
        <begin position="434"/>
        <end position="443"/>
    </location>
</feature>
<feature type="domain" description="EGF-like" evidence="10">
    <location>
        <begin position="482"/>
        <end position="518"/>
    </location>
</feature>
<dbReference type="CDD" id="cd00054">
    <property type="entry name" value="EGF_CA"/>
    <property type="match status" value="9"/>
</dbReference>
<feature type="disulfide bond" evidence="8">
    <location>
        <begin position="732"/>
        <end position="741"/>
    </location>
</feature>
<dbReference type="PANTHER" id="PTHR12916:SF11">
    <property type="entry name" value="MUCIN-4"/>
    <property type="match status" value="1"/>
</dbReference>
<feature type="disulfide bond" evidence="8">
    <location>
        <begin position="1122"/>
        <end position="1131"/>
    </location>
</feature>
<feature type="domain" description="EGF-like" evidence="10">
    <location>
        <begin position="969"/>
        <end position="1005"/>
    </location>
</feature>
<feature type="domain" description="EGF-like" evidence="10">
    <location>
        <begin position="816"/>
        <end position="851"/>
    </location>
</feature>
<feature type="disulfide bond" evidence="8">
    <location>
        <begin position="282"/>
        <end position="291"/>
    </location>
</feature>
<feature type="disulfide bond" evidence="8">
    <location>
        <begin position="545"/>
        <end position="554"/>
    </location>
</feature>
<dbReference type="GO" id="GO:0005112">
    <property type="term" value="F:Notch binding"/>
    <property type="evidence" value="ECO:0007669"/>
    <property type="project" value="TreeGrafter"/>
</dbReference>
<dbReference type="FunFam" id="2.10.25.10:FF:000045">
    <property type="entry name" value="Slit guidance ligand 2"/>
    <property type="match status" value="2"/>
</dbReference>
<reference evidence="11" key="1">
    <citation type="journal article" date="2023" name="Mol. Biol. Evol.">
        <title>Third-Generation Sequencing Reveals the Adaptive Role of the Epigenome in Three Deep-Sea Polychaetes.</title>
        <authorList>
            <person name="Perez M."/>
            <person name="Aroh O."/>
            <person name="Sun Y."/>
            <person name="Lan Y."/>
            <person name="Juniper S.K."/>
            <person name="Young C.R."/>
            <person name="Angers B."/>
            <person name="Qian P.Y."/>
        </authorList>
    </citation>
    <scope>NUCLEOTIDE SEQUENCE</scope>
    <source>
        <strain evidence="11">R07B-5</strain>
    </source>
</reference>
<evidence type="ECO:0000256" key="4">
    <source>
        <dbReference type="ARBA" id="ARBA00022729"/>
    </source>
</evidence>
<dbReference type="EMBL" id="JAODUO010000212">
    <property type="protein sequence ID" value="KAK2186118.1"/>
    <property type="molecule type" value="Genomic_DNA"/>
</dbReference>
<feature type="domain" description="EGF-like" evidence="10">
    <location>
        <begin position="1699"/>
        <end position="1738"/>
    </location>
</feature>
<dbReference type="SUPFAM" id="SSF49899">
    <property type="entry name" value="Concanavalin A-like lectins/glucanases"/>
    <property type="match status" value="3"/>
</dbReference>
<comment type="subcellular location">
    <subcellularLocation>
        <location evidence="1">Secreted</location>
    </subcellularLocation>
</comment>
<feature type="disulfide bond" evidence="8">
    <location>
        <begin position="769"/>
        <end position="778"/>
    </location>
</feature>
<feature type="domain" description="EGF-like" evidence="10">
    <location>
        <begin position="1743"/>
        <end position="1779"/>
    </location>
</feature>
<evidence type="ECO:0000313" key="11">
    <source>
        <dbReference type="EMBL" id="KAK2186118.1"/>
    </source>
</evidence>
<dbReference type="PROSITE" id="PS01187">
    <property type="entry name" value="EGF_CA"/>
    <property type="match status" value="3"/>
</dbReference>
<feature type="domain" description="EGF-like" evidence="10">
    <location>
        <begin position="743"/>
        <end position="779"/>
    </location>
</feature>
<feature type="disulfide bond" evidence="8">
    <location>
        <begin position="396"/>
        <end position="405"/>
    </location>
</feature>
<keyword evidence="12" id="KW-1185">Reference proteome</keyword>